<feature type="region of interest" description="Disordered" evidence="1">
    <location>
        <begin position="1"/>
        <end position="25"/>
    </location>
</feature>
<proteinExistence type="predicted"/>
<dbReference type="EMBL" id="CM026429">
    <property type="protein sequence ID" value="KAG0563992.1"/>
    <property type="molecule type" value="Genomic_DNA"/>
</dbReference>
<keyword evidence="3" id="KW-1185">Reference proteome</keyword>
<accession>A0A8T0H4F2</accession>
<evidence type="ECO:0000313" key="2">
    <source>
        <dbReference type="EMBL" id="KAG0563992.1"/>
    </source>
</evidence>
<organism evidence="2 3">
    <name type="scientific">Ceratodon purpureus</name>
    <name type="common">Fire moss</name>
    <name type="synonym">Dicranum purpureum</name>
    <dbReference type="NCBI Taxonomy" id="3225"/>
    <lineage>
        <taxon>Eukaryota</taxon>
        <taxon>Viridiplantae</taxon>
        <taxon>Streptophyta</taxon>
        <taxon>Embryophyta</taxon>
        <taxon>Bryophyta</taxon>
        <taxon>Bryophytina</taxon>
        <taxon>Bryopsida</taxon>
        <taxon>Dicranidae</taxon>
        <taxon>Pseudoditrichales</taxon>
        <taxon>Ditrichaceae</taxon>
        <taxon>Ceratodon</taxon>
    </lineage>
</organism>
<evidence type="ECO:0000313" key="3">
    <source>
        <dbReference type="Proteomes" id="UP000822688"/>
    </source>
</evidence>
<sequence>MGVNSLTEDSSGCPNDSLEELSSEDFDSDGVVEVFAIPISFLDSIVFRFTTDCSNELKKTFLLCFGKQCTNVDNSPSKRPHRRLPKLTR</sequence>
<evidence type="ECO:0000256" key="1">
    <source>
        <dbReference type="SAM" id="MobiDB-lite"/>
    </source>
</evidence>
<gene>
    <name evidence="2" type="ORF">KC19_8G074100</name>
</gene>
<name>A0A8T0H4F2_CERPU</name>
<comment type="caution">
    <text evidence="2">The sequence shown here is derived from an EMBL/GenBank/DDBJ whole genome shotgun (WGS) entry which is preliminary data.</text>
</comment>
<dbReference type="Proteomes" id="UP000822688">
    <property type="component" value="Chromosome 8"/>
</dbReference>
<dbReference type="AlphaFoldDB" id="A0A8T0H4F2"/>
<feature type="compositionally biased region" description="Polar residues" evidence="1">
    <location>
        <begin position="1"/>
        <end position="14"/>
    </location>
</feature>
<reference evidence="2" key="1">
    <citation type="submission" date="2020-06" db="EMBL/GenBank/DDBJ databases">
        <title>WGS assembly of Ceratodon purpureus strain R40.</title>
        <authorList>
            <person name="Carey S.B."/>
            <person name="Jenkins J."/>
            <person name="Shu S."/>
            <person name="Lovell J.T."/>
            <person name="Sreedasyam A."/>
            <person name="Maumus F."/>
            <person name="Tiley G.P."/>
            <person name="Fernandez-Pozo N."/>
            <person name="Barry K."/>
            <person name="Chen C."/>
            <person name="Wang M."/>
            <person name="Lipzen A."/>
            <person name="Daum C."/>
            <person name="Saski C.A."/>
            <person name="Payton A.C."/>
            <person name="Mcbreen J.C."/>
            <person name="Conrad R.E."/>
            <person name="Kollar L.M."/>
            <person name="Olsson S."/>
            <person name="Huttunen S."/>
            <person name="Landis J.B."/>
            <person name="Wickett N.J."/>
            <person name="Johnson M.G."/>
            <person name="Rensing S.A."/>
            <person name="Grimwood J."/>
            <person name="Schmutz J."/>
            <person name="Mcdaniel S.F."/>
        </authorList>
    </citation>
    <scope>NUCLEOTIDE SEQUENCE</scope>
    <source>
        <strain evidence="2">R40</strain>
    </source>
</reference>
<protein>
    <submittedName>
        <fullName evidence="2">Uncharacterized protein</fullName>
    </submittedName>
</protein>